<accession>A0ACB7SSP1</accession>
<keyword evidence="2" id="KW-1185">Reference proteome</keyword>
<reference evidence="1" key="1">
    <citation type="submission" date="2020-05" db="EMBL/GenBank/DDBJ databases">
        <title>Large-scale comparative analyses of tick genomes elucidate their genetic diversity and vector capacities.</title>
        <authorList>
            <person name="Jia N."/>
            <person name="Wang J."/>
            <person name="Shi W."/>
            <person name="Du L."/>
            <person name="Sun Y."/>
            <person name="Zhan W."/>
            <person name="Jiang J."/>
            <person name="Wang Q."/>
            <person name="Zhang B."/>
            <person name="Ji P."/>
            <person name="Sakyi L.B."/>
            <person name="Cui X."/>
            <person name="Yuan T."/>
            <person name="Jiang B."/>
            <person name="Yang W."/>
            <person name="Lam T.T.-Y."/>
            <person name="Chang Q."/>
            <person name="Ding S."/>
            <person name="Wang X."/>
            <person name="Zhu J."/>
            <person name="Ruan X."/>
            <person name="Zhao L."/>
            <person name="Wei J."/>
            <person name="Que T."/>
            <person name="Du C."/>
            <person name="Cheng J."/>
            <person name="Dai P."/>
            <person name="Han X."/>
            <person name="Huang E."/>
            <person name="Gao Y."/>
            <person name="Liu J."/>
            <person name="Shao H."/>
            <person name="Ye R."/>
            <person name="Li L."/>
            <person name="Wei W."/>
            <person name="Wang X."/>
            <person name="Wang C."/>
            <person name="Yang T."/>
            <person name="Huo Q."/>
            <person name="Li W."/>
            <person name="Guo W."/>
            <person name="Chen H."/>
            <person name="Zhou L."/>
            <person name="Ni X."/>
            <person name="Tian J."/>
            <person name="Zhou Y."/>
            <person name="Sheng Y."/>
            <person name="Liu T."/>
            <person name="Pan Y."/>
            <person name="Xia L."/>
            <person name="Li J."/>
            <person name="Zhao F."/>
            <person name="Cao W."/>
        </authorList>
    </citation>
    <scope>NUCLEOTIDE SEQUENCE</scope>
    <source>
        <strain evidence="1">Hyas-2018</strain>
    </source>
</reference>
<sequence>MYAGKSIVGVLTCRGGEHRGSRSQAGTGDPSCACRRRSGRAARSTLRTTKLHLSPALPTHRVHENTGTRAVPPPPTALQALRFTTATPRRNPQQRTSEDGNTDRRRRSADVIGATAPKRGAPQPMRRHAADDVFLEGGRFVFFFAPPPRREQLLRRPGSPATPEGCETHAVWGTKKPARRNNACCSERRRCARVRHTRM</sequence>
<proteinExistence type="predicted"/>
<evidence type="ECO:0000313" key="1">
    <source>
        <dbReference type="EMBL" id="KAH6936828.1"/>
    </source>
</evidence>
<name>A0ACB7SSP1_HYAAI</name>
<evidence type="ECO:0000313" key="2">
    <source>
        <dbReference type="Proteomes" id="UP000821845"/>
    </source>
</evidence>
<gene>
    <name evidence="1" type="ORF">HPB50_023229</name>
</gene>
<dbReference type="Proteomes" id="UP000821845">
    <property type="component" value="Chromosome 3"/>
</dbReference>
<comment type="caution">
    <text evidence="1">The sequence shown here is derived from an EMBL/GenBank/DDBJ whole genome shotgun (WGS) entry which is preliminary data.</text>
</comment>
<organism evidence="1 2">
    <name type="scientific">Hyalomma asiaticum</name>
    <name type="common">Tick</name>
    <dbReference type="NCBI Taxonomy" id="266040"/>
    <lineage>
        <taxon>Eukaryota</taxon>
        <taxon>Metazoa</taxon>
        <taxon>Ecdysozoa</taxon>
        <taxon>Arthropoda</taxon>
        <taxon>Chelicerata</taxon>
        <taxon>Arachnida</taxon>
        <taxon>Acari</taxon>
        <taxon>Parasitiformes</taxon>
        <taxon>Ixodida</taxon>
        <taxon>Ixodoidea</taxon>
        <taxon>Ixodidae</taxon>
        <taxon>Hyalomminae</taxon>
        <taxon>Hyalomma</taxon>
    </lineage>
</organism>
<protein>
    <submittedName>
        <fullName evidence="1">Uncharacterized protein</fullName>
    </submittedName>
</protein>
<dbReference type="EMBL" id="CM023483">
    <property type="protein sequence ID" value="KAH6936828.1"/>
    <property type="molecule type" value="Genomic_DNA"/>
</dbReference>